<dbReference type="Proteomes" id="UP000094570">
    <property type="component" value="Unassembled WGS sequence"/>
</dbReference>
<proteinExistence type="predicted"/>
<protein>
    <submittedName>
        <fullName evidence="2">Uncharacterized protein</fullName>
    </submittedName>
</protein>
<keyword evidence="1" id="KW-0812">Transmembrane</keyword>
<reference evidence="3" key="1">
    <citation type="submission" date="2016-04" db="EMBL/GenBank/DDBJ databases">
        <title>The genome sequence project of a novel Fervidobacterium isolate from a hot spring in Thailand.</title>
        <authorList>
            <person name="Gonzalez J.M."/>
            <person name="Cuecas A."/>
            <person name="Kanoksilapatham W."/>
        </authorList>
    </citation>
    <scope>NUCLEOTIDE SEQUENCE [LARGE SCALE GENOMIC DNA]</scope>
    <source>
        <strain evidence="3">FC2004</strain>
    </source>
</reference>
<keyword evidence="3" id="KW-1185">Reference proteome</keyword>
<evidence type="ECO:0000313" key="2">
    <source>
        <dbReference type="EMBL" id="ODN30998.1"/>
    </source>
</evidence>
<evidence type="ECO:0000313" key="3">
    <source>
        <dbReference type="Proteomes" id="UP000094570"/>
    </source>
</evidence>
<dbReference type="EMBL" id="LWAF01000002">
    <property type="protein sequence ID" value="ODN30998.1"/>
    <property type="molecule type" value="Genomic_DNA"/>
</dbReference>
<keyword evidence="1" id="KW-1133">Transmembrane helix</keyword>
<evidence type="ECO:0000256" key="1">
    <source>
        <dbReference type="SAM" id="Phobius"/>
    </source>
</evidence>
<dbReference type="RefSeq" id="WP_069292423.1">
    <property type="nucleotide sequence ID" value="NZ_CP140110.1"/>
</dbReference>
<feature type="transmembrane region" description="Helical" evidence="1">
    <location>
        <begin position="6"/>
        <end position="29"/>
    </location>
</feature>
<dbReference type="OrthoDB" id="46076at2"/>
<name>A0A1E3G5Q7_9BACT</name>
<sequence length="156" mass="17401">MRRGRVFGSWLFGTALTVCVLVVVLILLVKTLSNVERMFRELSNAHAVLKVDHVSIEGIRLTCRGRLEVTSNVPYQVEFVQFYITDVDGNYLASWNAASLNGASFEISIENPKFFGTVVSKVKVHGFVKVNFLVGRYGLKLNLPVFSEASVFRGRG</sequence>
<comment type="caution">
    <text evidence="2">The sequence shown here is derived from an EMBL/GenBank/DDBJ whole genome shotgun (WGS) entry which is preliminary data.</text>
</comment>
<dbReference type="AlphaFoldDB" id="A0A1E3G5Q7"/>
<gene>
    <name evidence="2" type="ORF">A4H02_01615</name>
</gene>
<accession>A0A1E3G5Q7</accession>
<dbReference type="STRING" id="1008305.A4H02_01615"/>
<organism evidence="2 3">
    <name type="scientific">Fervidobacterium thailandense</name>
    <dbReference type="NCBI Taxonomy" id="1008305"/>
    <lineage>
        <taxon>Bacteria</taxon>
        <taxon>Thermotogati</taxon>
        <taxon>Thermotogota</taxon>
        <taxon>Thermotogae</taxon>
        <taxon>Thermotogales</taxon>
        <taxon>Fervidobacteriaceae</taxon>
        <taxon>Fervidobacterium</taxon>
    </lineage>
</organism>
<keyword evidence="1" id="KW-0472">Membrane</keyword>